<evidence type="ECO:0000313" key="3">
    <source>
        <dbReference type="Proteomes" id="UP000031952"/>
    </source>
</evidence>
<sequence>MSNVINFPNGKERITFKRNIANTKRYNIFKSILQLVSKAIYGILFTIRLTIATTLHYSFCVSLSILNSMNVFLFFFLGLCCIINYFHLDRHFISPTNYATPVFVGFWILSCAAQHIVILIQEHMPFHRIMKVVRNTIPIQTEHNFQSQYY</sequence>
<dbReference type="AlphaFoldDB" id="A0A0C2MNI9"/>
<keyword evidence="1" id="KW-0472">Membrane</keyword>
<accession>A0A0C2MNI9</accession>
<feature type="transmembrane region" description="Helical" evidence="1">
    <location>
        <begin position="71"/>
        <end position="88"/>
    </location>
</feature>
<keyword evidence="1" id="KW-1133">Transmembrane helix</keyword>
<evidence type="ECO:0000256" key="1">
    <source>
        <dbReference type="SAM" id="Phobius"/>
    </source>
</evidence>
<feature type="transmembrane region" description="Helical" evidence="1">
    <location>
        <begin position="39"/>
        <end position="59"/>
    </location>
</feature>
<dbReference type="Proteomes" id="UP000031952">
    <property type="component" value="Plasmid pRAS01"/>
</dbReference>
<proteinExistence type="predicted"/>
<organism evidence="2 3">
    <name type="scientific">Rickettsia asembonensis</name>
    <dbReference type="NCBI Taxonomy" id="1068590"/>
    <lineage>
        <taxon>Bacteria</taxon>
        <taxon>Pseudomonadati</taxon>
        <taxon>Pseudomonadota</taxon>
        <taxon>Alphaproteobacteria</taxon>
        <taxon>Rickettsiales</taxon>
        <taxon>Rickettsiaceae</taxon>
        <taxon>Rickettsieae</taxon>
        <taxon>Rickettsia</taxon>
        <taxon>spotted fever group</taxon>
    </lineage>
</organism>
<dbReference type="EMBL" id="CP011517">
    <property type="protein sequence ID" value="KIJ88771.1"/>
    <property type="molecule type" value="Genomic_DNA"/>
</dbReference>
<keyword evidence="3" id="KW-1185">Reference proteome</keyword>
<name>A0A0C2MNI9_9RICK</name>
<feature type="transmembrane region" description="Helical" evidence="1">
    <location>
        <begin position="100"/>
        <end position="120"/>
    </location>
</feature>
<protein>
    <submittedName>
        <fullName evidence="2">Uncharacterized protein</fullName>
    </submittedName>
</protein>
<geneLocation type="plasmid" evidence="2 3">
    <name>pRAS01</name>
</geneLocation>
<reference evidence="2 3" key="1">
    <citation type="journal article" date="2015" name="Genome Announc.">
        <title>Whole-Genome Sequence of 'Candidatus Rickettsia asemboensis' Strain NMRCii, Isolated from Fleas of Western Kenya.</title>
        <authorList>
            <person name="Jima D.D."/>
            <person name="Luce-Fedrow A."/>
            <person name="Yang Y."/>
            <person name="Maina A.N."/>
            <person name="Snesrud E.C."/>
            <person name="Otiang E."/>
            <person name="Njenga K."/>
            <person name="Jarman R.G."/>
            <person name="Richards A.L."/>
            <person name="Hang J."/>
        </authorList>
    </citation>
    <scope>NUCLEOTIDE SEQUENCE [LARGE SCALE GENOMIC DNA]</scope>
    <source>
        <strain evidence="2 3">NMRCii</strain>
        <plasmid evidence="2">pRAS01</plasmid>
    </source>
</reference>
<keyword evidence="2" id="KW-0614">Plasmid</keyword>
<gene>
    <name evidence="2" type="ORF">SB78_03595</name>
</gene>
<keyword evidence="1" id="KW-0812">Transmembrane</keyword>
<evidence type="ECO:0000313" key="2">
    <source>
        <dbReference type="EMBL" id="KIJ88771.1"/>
    </source>
</evidence>
<dbReference type="RefSeq" id="WP_041078768.1">
    <property type="nucleotide sequence ID" value="NZ_CP011517.1"/>
</dbReference>